<proteinExistence type="predicted"/>
<comment type="caution">
    <text evidence="1">The sequence shown here is derived from an EMBL/GenBank/DDBJ whole genome shotgun (WGS) entry which is preliminary data.</text>
</comment>
<name>A0A8J5WRR9_ZIZPA</name>
<keyword evidence="2" id="KW-1185">Reference proteome</keyword>
<dbReference type="Proteomes" id="UP000729402">
    <property type="component" value="Unassembled WGS sequence"/>
</dbReference>
<sequence length="89" mass="10130">MPYLVREHIFFGDINDDAIAALTVSGPNADTNIRWLGLYMSVVIFNVKLLRHCPERCYRCDPLSDDDLKLGSSAFLIILMQIPDDDHHP</sequence>
<evidence type="ECO:0000313" key="1">
    <source>
        <dbReference type="EMBL" id="KAG8093542.1"/>
    </source>
</evidence>
<dbReference type="EMBL" id="JAAALK010000080">
    <property type="protein sequence ID" value="KAG8093542.1"/>
    <property type="molecule type" value="Genomic_DNA"/>
</dbReference>
<reference evidence="1" key="1">
    <citation type="journal article" date="2021" name="bioRxiv">
        <title>Whole Genome Assembly and Annotation of Northern Wild Rice, Zizania palustris L., Supports a Whole Genome Duplication in the Zizania Genus.</title>
        <authorList>
            <person name="Haas M."/>
            <person name="Kono T."/>
            <person name="Macchietto M."/>
            <person name="Millas R."/>
            <person name="McGilp L."/>
            <person name="Shao M."/>
            <person name="Duquette J."/>
            <person name="Hirsch C.N."/>
            <person name="Kimball J."/>
        </authorList>
    </citation>
    <scope>NUCLEOTIDE SEQUENCE</scope>
    <source>
        <tissue evidence="1">Fresh leaf tissue</tissue>
    </source>
</reference>
<dbReference type="AlphaFoldDB" id="A0A8J5WRR9"/>
<accession>A0A8J5WRR9</accession>
<gene>
    <name evidence="1" type="ORF">GUJ93_ZPchr0012g20668</name>
</gene>
<organism evidence="1 2">
    <name type="scientific">Zizania palustris</name>
    <name type="common">Northern wild rice</name>
    <dbReference type="NCBI Taxonomy" id="103762"/>
    <lineage>
        <taxon>Eukaryota</taxon>
        <taxon>Viridiplantae</taxon>
        <taxon>Streptophyta</taxon>
        <taxon>Embryophyta</taxon>
        <taxon>Tracheophyta</taxon>
        <taxon>Spermatophyta</taxon>
        <taxon>Magnoliopsida</taxon>
        <taxon>Liliopsida</taxon>
        <taxon>Poales</taxon>
        <taxon>Poaceae</taxon>
        <taxon>BOP clade</taxon>
        <taxon>Oryzoideae</taxon>
        <taxon>Oryzeae</taxon>
        <taxon>Zizaniinae</taxon>
        <taxon>Zizania</taxon>
    </lineage>
</organism>
<protein>
    <submittedName>
        <fullName evidence="1">Uncharacterized protein</fullName>
    </submittedName>
</protein>
<evidence type="ECO:0000313" key="2">
    <source>
        <dbReference type="Proteomes" id="UP000729402"/>
    </source>
</evidence>
<reference evidence="1" key="2">
    <citation type="submission" date="2021-02" db="EMBL/GenBank/DDBJ databases">
        <authorList>
            <person name="Kimball J.A."/>
            <person name="Haas M.W."/>
            <person name="Macchietto M."/>
            <person name="Kono T."/>
            <person name="Duquette J."/>
            <person name="Shao M."/>
        </authorList>
    </citation>
    <scope>NUCLEOTIDE SEQUENCE</scope>
    <source>
        <tissue evidence="1">Fresh leaf tissue</tissue>
    </source>
</reference>